<dbReference type="Pfam" id="PF01756">
    <property type="entry name" value="ACOX"/>
    <property type="match status" value="1"/>
</dbReference>
<evidence type="ECO:0000256" key="9">
    <source>
        <dbReference type="ARBA" id="ARBA00023002"/>
    </source>
</evidence>
<name>A0A9P6IW15_MORAP</name>
<comment type="similarity">
    <text evidence="5 12">Belongs to the acyl-CoA oxidase family.</text>
</comment>
<dbReference type="Proteomes" id="UP000738359">
    <property type="component" value="Unassembled WGS sequence"/>
</dbReference>
<sequence length="688" mass="76768">MAQTQQSRDLAAARSKATFPVVELTRYVHGSDEKIARRRELAQLIANDPVFSNDARQVHNLCNPPRIFQIGLSRVQDVKQGLAMSLRLYQLKEEHALSQEDFLMCMNFVDELLPIGLHETAFIPIIHAQGTEEQAKYWGPLAEKHQIIGCYAQTELGHGSNLSELETTATLNRDTDEWSIHSTTFTASKWWIGGLGAIATHALIQARLIIDGKDYGAHGFIVPIRSLKDHRPFPGVKVGDIGPKAYGGFSKIDNGFVRFENYRIPRENMLMRFAKVTKDGQYIKPPHSKLAYGSMVLLRSQMIRGAALTLARATTIATRYTTARRQFKVPTSRKDEKNPALETQVINYPMVQSRLFPWIASAYAMFAAGSMMQTMYENMLSELMEGDVSSLAEVHAISSGLKSTCSTIAATGTEDCRKIMGGHGYSYFSGISHVWSTYVPSNTYEGDNFLLTQQSARYLLKQLKLATTAPEKVTSYSKYVIRTIDQDAFQAERCAVRDVSDWLRPQVQLAAFEHRAGRLVADLGLAALQEGVAWSDLNLECWRLCHAHSQYVLTKSTIDSVAAAREQGLSSESIAVLERLSSLYALHTIHASLGEFLEDFFISPSQCQSLRQQIKYLQESLADDAVGLVDAFDFSDHYLNSALGSADGNAYQRLWDAAQKEAINQTEVVEGYKEYIVPILNQHGPAKL</sequence>
<dbReference type="Pfam" id="PF22924">
    <property type="entry name" value="ACOX_C_alpha1"/>
    <property type="match status" value="1"/>
</dbReference>
<evidence type="ECO:0000256" key="3">
    <source>
        <dbReference type="ARBA" id="ARBA00004275"/>
    </source>
</evidence>
<evidence type="ECO:0000313" key="19">
    <source>
        <dbReference type="EMBL" id="KAF9950383.1"/>
    </source>
</evidence>
<dbReference type="SUPFAM" id="SSF56645">
    <property type="entry name" value="Acyl-CoA dehydrogenase NM domain-like"/>
    <property type="match status" value="1"/>
</dbReference>
<dbReference type="GO" id="GO:0003997">
    <property type="term" value="F:acyl-CoA oxidase activity"/>
    <property type="evidence" value="ECO:0007669"/>
    <property type="project" value="UniProtKB-EC"/>
</dbReference>
<feature type="domain" description="Acyl-CoA oxidase/dehydrogenase middle" evidence="16">
    <location>
        <begin position="150"/>
        <end position="245"/>
    </location>
</feature>
<feature type="binding site" evidence="14">
    <location>
        <position position="193"/>
    </location>
    <ligand>
        <name>FAD</name>
        <dbReference type="ChEBI" id="CHEBI:57692"/>
    </ligand>
</feature>
<comment type="cofactor">
    <cofactor evidence="2">
        <name>FAD</name>
        <dbReference type="ChEBI" id="CHEBI:57692"/>
    </cofactor>
</comment>
<feature type="binding site" evidence="14">
    <location>
        <position position="154"/>
    </location>
    <ligand>
        <name>FAD</name>
        <dbReference type="ChEBI" id="CHEBI:57692"/>
    </ligand>
</feature>
<dbReference type="FunFam" id="1.20.140.10:FF:000013">
    <property type="entry name" value="Acyl-coenzyme A oxidase"/>
    <property type="match status" value="1"/>
</dbReference>
<evidence type="ECO:0000256" key="12">
    <source>
        <dbReference type="PIRNR" id="PIRNR000168"/>
    </source>
</evidence>
<dbReference type="SUPFAM" id="SSF47203">
    <property type="entry name" value="Acyl-CoA dehydrogenase C-terminal domain-like"/>
    <property type="match status" value="2"/>
</dbReference>
<dbReference type="GO" id="GO:0033540">
    <property type="term" value="P:fatty acid beta-oxidation using acyl-CoA oxidase"/>
    <property type="evidence" value="ECO:0007669"/>
    <property type="project" value="TreeGrafter"/>
</dbReference>
<evidence type="ECO:0000256" key="7">
    <source>
        <dbReference type="ARBA" id="ARBA00022827"/>
    </source>
</evidence>
<evidence type="ECO:0000259" key="17">
    <source>
        <dbReference type="Pfam" id="PF14749"/>
    </source>
</evidence>
<keyword evidence="7 12" id="KW-0274">FAD</keyword>
<dbReference type="InterPro" id="IPR037069">
    <property type="entry name" value="AcylCoA_DH/ox_N_sf"/>
</dbReference>
<keyword evidence="10" id="KW-0443">Lipid metabolism</keyword>
<feature type="domain" description="Acyl-CoA oxidase C-alpha1" evidence="18">
    <location>
        <begin position="292"/>
        <end position="460"/>
    </location>
</feature>
<evidence type="ECO:0000256" key="2">
    <source>
        <dbReference type="ARBA" id="ARBA00001974"/>
    </source>
</evidence>
<gene>
    <name evidence="19" type="primary">ACX5_2</name>
    <name evidence="19" type="ORF">BGZ70_001399</name>
</gene>
<evidence type="ECO:0000256" key="5">
    <source>
        <dbReference type="ARBA" id="ARBA00006288"/>
    </source>
</evidence>
<dbReference type="InterPro" id="IPR002655">
    <property type="entry name" value="Acyl-CoA_oxidase_C"/>
</dbReference>
<evidence type="ECO:0000256" key="8">
    <source>
        <dbReference type="ARBA" id="ARBA00022832"/>
    </source>
</evidence>
<comment type="caution">
    <text evidence="19">The sequence shown here is derived from an EMBL/GenBank/DDBJ whole genome shotgun (WGS) entry which is preliminary data.</text>
</comment>
<evidence type="ECO:0000256" key="14">
    <source>
        <dbReference type="PIRSR" id="PIRSR000168-2"/>
    </source>
</evidence>
<dbReference type="Pfam" id="PF02770">
    <property type="entry name" value="Acyl-CoA_dh_M"/>
    <property type="match status" value="1"/>
</dbReference>
<dbReference type="AlphaFoldDB" id="A0A9P6IW15"/>
<dbReference type="FunFam" id="1.20.140.10:FF:000015">
    <property type="entry name" value="Acyl-coenzyme A oxidase"/>
    <property type="match status" value="1"/>
</dbReference>
<dbReference type="PANTHER" id="PTHR10909">
    <property type="entry name" value="ELECTRON TRANSPORT OXIDOREDUCTASE"/>
    <property type="match status" value="1"/>
</dbReference>
<evidence type="ECO:0000259" key="18">
    <source>
        <dbReference type="Pfam" id="PF22924"/>
    </source>
</evidence>
<evidence type="ECO:0000256" key="4">
    <source>
        <dbReference type="ARBA" id="ARBA00004846"/>
    </source>
</evidence>
<keyword evidence="20" id="KW-1185">Reference proteome</keyword>
<evidence type="ECO:0000313" key="20">
    <source>
        <dbReference type="Proteomes" id="UP000738359"/>
    </source>
</evidence>
<dbReference type="Gene3D" id="1.10.540.10">
    <property type="entry name" value="Acyl-CoA dehydrogenase/oxidase, N-terminal domain"/>
    <property type="match status" value="1"/>
</dbReference>
<dbReference type="InterPro" id="IPR012258">
    <property type="entry name" value="Acyl-CoA_oxidase"/>
</dbReference>
<dbReference type="GO" id="GO:0005777">
    <property type="term" value="C:peroxisome"/>
    <property type="evidence" value="ECO:0007669"/>
    <property type="project" value="UniProtKB-SubCell"/>
</dbReference>
<dbReference type="InterPro" id="IPR036250">
    <property type="entry name" value="AcylCo_DH-like_C"/>
</dbReference>
<evidence type="ECO:0000256" key="1">
    <source>
        <dbReference type="ARBA" id="ARBA00001201"/>
    </source>
</evidence>
<dbReference type="InterPro" id="IPR006091">
    <property type="entry name" value="Acyl-CoA_Oxase/DH_mid-dom"/>
</dbReference>
<dbReference type="Gene3D" id="2.40.110.10">
    <property type="entry name" value="Butyryl-CoA Dehydrogenase, subunit A, domain 2"/>
    <property type="match status" value="1"/>
</dbReference>
<evidence type="ECO:0000256" key="6">
    <source>
        <dbReference type="ARBA" id="ARBA00022630"/>
    </source>
</evidence>
<dbReference type="EMBL" id="JAAAHY010001307">
    <property type="protein sequence ID" value="KAF9950383.1"/>
    <property type="molecule type" value="Genomic_DNA"/>
</dbReference>
<feature type="domain" description="Acyl-CoA oxidase C-terminal" evidence="15">
    <location>
        <begin position="505"/>
        <end position="681"/>
    </location>
</feature>
<comment type="catalytic activity">
    <reaction evidence="1">
        <text>a 2,3-saturated acyl-CoA + O2 = a (2E)-enoyl-CoA + H2O2</text>
        <dbReference type="Rhea" id="RHEA:38959"/>
        <dbReference type="ChEBI" id="CHEBI:15379"/>
        <dbReference type="ChEBI" id="CHEBI:16240"/>
        <dbReference type="ChEBI" id="CHEBI:58856"/>
        <dbReference type="ChEBI" id="CHEBI:65111"/>
        <dbReference type="EC" id="1.3.3.6"/>
    </reaction>
</comment>
<dbReference type="Gene3D" id="1.20.140.10">
    <property type="entry name" value="Butyryl-CoA Dehydrogenase, subunit A, domain 3"/>
    <property type="match status" value="2"/>
</dbReference>
<keyword evidence="6 12" id="KW-0285">Flavoprotein</keyword>
<dbReference type="GO" id="GO:0071949">
    <property type="term" value="F:FAD binding"/>
    <property type="evidence" value="ECO:0007669"/>
    <property type="project" value="InterPro"/>
</dbReference>
<dbReference type="InterPro" id="IPR055060">
    <property type="entry name" value="ACOX_C_alpha1"/>
</dbReference>
<keyword evidence="9" id="KW-0560">Oxidoreductase</keyword>
<feature type="active site" description="Proton acceptor" evidence="13">
    <location>
        <position position="445"/>
    </location>
</feature>
<evidence type="ECO:0000256" key="11">
    <source>
        <dbReference type="ARBA" id="ARBA00023140"/>
    </source>
</evidence>
<dbReference type="PANTHER" id="PTHR10909:SF250">
    <property type="entry name" value="PEROXISOMAL ACYL-COENZYME A OXIDASE 1"/>
    <property type="match status" value="1"/>
</dbReference>
<protein>
    <recommendedName>
        <fullName evidence="12">Acyl-coenzyme A oxidase</fullName>
    </recommendedName>
</protein>
<dbReference type="InterPro" id="IPR046373">
    <property type="entry name" value="Acyl-CoA_Oxase/DH_mid-dom_sf"/>
</dbReference>
<keyword evidence="8" id="KW-0276">Fatty acid metabolism</keyword>
<proteinExistence type="inferred from homology"/>
<dbReference type="InterPro" id="IPR029320">
    <property type="entry name" value="Acyl-CoA_ox_N"/>
</dbReference>
<evidence type="ECO:0000259" key="15">
    <source>
        <dbReference type="Pfam" id="PF01756"/>
    </source>
</evidence>
<evidence type="ECO:0000256" key="10">
    <source>
        <dbReference type="ARBA" id="ARBA00023098"/>
    </source>
</evidence>
<dbReference type="GO" id="GO:0005504">
    <property type="term" value="F:fatty acid binding"/>
    <property type="evidence" value="ECO:0007669"/>
    <property type="project" value="TreeGrafter"/>
</dbReference>
<reference evidence="19" key="1">
    <citation type="journal article" date="2020" name="Fungal Divers.">
        <title>Resolving the Mortierellaceae phylogeny through synthesis of multi-gene phylogenetics and phylogenomics.</title>
        <authorList>
            <person name="Vandepol N."/>
            <person name="Liber J."/>
            <person name="Desiro A."/>
            <person name="Na H."/>
            <person name="Kennedy M."/>
            <person name="Barry K."/>
            <person name="Grigoriev I.V."/>
            <person name="Miller A.N."/>
            <person name="O'Donnell K."/>
            <person name="Stajich J.E."/>
            <person name="Bonito G."/>
        </authorList>
    </citation>
    <scope>NUCLEOTIDE SEQUENCE</scope>
    <source>
        <strain evidence="19">CK1249</strain>
    </source>
</reference>
<accession>A0A9P6IW15</accession>
<comment type="subcellular location">
    <subcellularLocation>
        <location evidence="3">Peroxisome</location>
    </subcellularLocation>
</comment>
<dbReference type="PIRSF" id="PIRSF000168">
    <property type="entry name" value="Acyl-CoA_oxidase"/>
    <property type="match status" value="1"/>
</dbReference>
<dbReference type="OrthoDB" id="538336at2759"/>
<comment type="pathway">
    <text evidence="4">Lipid metabolism; peroxisomal fatty acid beta-oxidation.</text>
</comment>
<dbReference type="Pfam" id="PF14749">
    <property type="entry name" value="Acyl-CoA_ox_N"/>
    <property type="match status" value="1"/>
</dbReference>
<organism evidence="19 20">
    <name type="scientific">Mortierella alpina</name>
    <name type="common">Oleaginous fungus</name>
    <name type="synonym">Mortierella renispora</name>
    <dbReference type="NCBI Taxonomy" id="64518"/>
    <lineage>
        <taxon>Eukaryota</taxon>
        <taxon>Fungi</taxon>
        <taxon>Fungi incertae sedis</taxon>
        <taxon>Mucoromycota</taxon>
        <taxon>Mortierellomycotina</taxon>
        <taxon>Mortierellomycetes</taxon>
        <taxon>Mortierellales</taxon>
        <taxon>Mortierellaceae</taxon>
        <taxon>Mortierella</taxon>
    </lineage>
</organism>
<dbReference type="GO" id="GO:0055088">
    <property type="term" value="P:lipid homeostasis"/>
    <property type="evidence" value="ECO:0007669"/>
    <property type="project" value="TreeGrafter"/>
</dbReference>
<feature type="domain" description="Acyl-coenzyme A oxidase N-terminal" evidence="17">
    <location>
        <begin position="22"/>
        <end position="148"/>
    </location>
</feature>
<keyword evidence="11" id="KW-0576">Peroxisome</keyword>
<dbReference type="InterPro" id="IPR009100">
    <property type="entry name" value="AcylCoA_DH/oxidase_NM_dom_sf"/>
</dbReference>
<dbReference type="FunFam" id="2.40.110.10:FF:000003">
    <property type="entry name" value="Acyl-coenzyme A oxidase"/>
    <property type="match status" value="1"/>
</dbReference>
<evidence type="ECO:0000256" key="13">
    <source>
        <dbReference type="PIRSR" id="PIRSR000168-1"/>
    </source>
</evidence>
<evidence type="ECO:0000259" key="16">
    <source>
        <dbReference type="Pfam" id="PF02770"/>
    </source>
</evidence>